<accession>A0A261SAR1</accession>
<dbReference type="SUPFAM" id="SSF55326">
    <property type="entry name" value="PurM N-terminal domain-like"/>
    <property type="match status" value="2"/>
</dbReference>
<dbReference type="Gene3D" id="3.30.1330.10">
    <property type="entry name" value="PurM-like, N-terminal domain"/>
    <property type="match status" value="2"/>
</dbReference>
<evidence type="ECO:0000256" key="3">
    <source>
        <dbReference type="ARBA" id="ARBA00022490"/>
    </source>
</evidence>
<evidence type="ECO:0000259" key="15">
    <source>
        <dbReference type="Pfam" id="PF18076"/>
    </source>
</evidence>
<dbReference type="InterPro" id="IPR041609">
    <property type="entry name" value="PurL_linker"/>
</dbReference>
<name>A0A261SAR1_9BORD</name>
<comment type="caution">
    <text evidence="12">Lacks conserved residue(s) required for the propagation of feature annotation.</text>
</comment>
<evidence type="ECO:0000313" key="18">
    <source>
        <dbReference type="Proteomes" id="UP000216020"/>
    </source>
</evidence>
<evidence type="ECO:0000256" key="5">
    <source>
        <dbReference type="ARBA" id="ARBA00022723"/>
    </source>
</evidence>
<evidence type="ECO:0000313" key="17">
    <source>
        <dbReference type="EMBL" id="OZI34171.1"/>
    </source>
</evidence>
<keyword evidence="10 12" id="KW-0315">Glutamine amidotransferase</keyword>
<evidence type="ECO:0000256" key="9">
    <source>
        <dbReference type="ARBA" id="ARBA00022842"/>
    </source>
</evidence>
<feature type="active site" evidence="12">
    <location>
        <position position="1304"/>
    </location>
</feature>
<dbReference type="InterPro" id="IPR010918">
    <property type="entry name" value="PurM-like_C_dom"/>
</dbReference>
<dbReference type="Pfam" id="PF13507">
    <property type="entry name" value="GATase_5"/>
    <property type="match status" value="1"/>
</dbReference>
<dbReference type="EC" id="6.3.5.3" evidence="12"/>
<evidence type="ECO:0000259" key="14">
    <source>
        <dbReference type="Pfam" id="PF18072"/>
    </source>
</evidence>
<dbReference type="SUPFAM" id="SSF52317">
    <property type="entry name" value="Class I glutamine amidotransferase-like"/>
    <property type="match status" value="1"/>
</dbReference>
<keyword evidence="8 12" id="KW-0067">ATP-binding</keyword>
<evidence type="ECO:0000256" key="11">
    <source>
        <dbReference type="ARBA" id="ARBA00052585"/>
    </source>
</evidence>
<feature type="binding site" evidence="12">
    <location>
        <position position="746"/>
    </location>
    <ligand>
        <name>Mg(2+)</name>
        <dbReference type="ChEBI" id="CHEBI:18420"/>
    </ligand>
</feature>
<evidence type="ECO:0000259" key="13">
    <source>
        <dbReference type="Pfam" id="PF02769"/>
    </source>
</evidence>
<dbReference type="InterPro" id="IPR055181">
    <property type="entry name" value="FGAR-AT_PurM_N-like"/>
</dbReference>
<evidence type="ECO:0000256" key="4">
    <source>
        <dbReference type="ARBA" id="ARBA00022598"/>
    </source>
</evidence>
<feature type="domain" description="PurM-like C-terminal" evidence="13">
    <location>
        <begin position="847"/>
        <end position="1013"/>
    </location>
</feature>
<dbReference type="FunFam" id="1.10.8.750:FF:000002">
    <property type="entry name" value="Phosphoribosylformylglycinamidine synthase"/>
    <property type="match status" value="1"/>
</dbReference>
<dbReference type="GO" id="GO:0004642">
    <property type="term" value="F:phosphoribosylformylglycinamidine synthase activity"/>
    <property type="evidence" value="ECO:0007669"/>
    <property type="project" value="UniProtKB-UniRule"/>
</dbReference>
<dbReference type="CDD" id="cd02203">
    <property type="entry name" value="PurL_repeat1"/>
    <property type="match status" value="1"/>
</dbReference>
<dbReference type="PANTHER" id="PTHR10099">
    <property type="entry name" value="PHOSPHORIBOSYLFORMYLGLYCINAMIDINE SYNTHASE"/>
    <property type="match status" value="1"/>
</dbReference>
<dbReference type="InterPro" id="IPR036921">
    <property type="entry name" value="PurM-like_N_sf"/>
</dbReference>
<dbReference type="SUPFAM" id="SSF109736">
    <property type="entry name" value="FGAM synthase PurL, linker domain"/>
    <property type="match status" value="1"/>
</dbReference>
<proteinExistence type="inferred from homology"/>
<dbReference type="GO" id="GO:0046872">
    <property type="term" value="F:metal ion binding"/>
    <property type="evidence" value="ECO:0007669"/>
    <property type="project" value="UniProtKB-KW"/>
</dbReference>
<dbReference type="RefSeq" id="WP_094853171.1">
    <property type="nucleotide sequence ID" value="NZ_NEVM01000002.1"/>
</dbReference>
<evidence type="ECO:0000256" key="8">
    <source>
        <dbReference type="ARBA" id="ARBA00022840"/>
    </source>
</evidence>
<evidence type="ECO:0000256" key="2">
    <source>
        <dbReference type="ARBA" id="ARBA00008608"/>
    </source>
</evidence>
<dbReference type="SUPFAM" id="SSF56042">
    <property type="entry name" value="PurM C-terminal domain-like"/>
    <property type="match status" value="2"/>
</dbReference>
<feature type="binding site" evidence="12">
    <location>
        <position position="702"/>
    </location>
    <ligand>
        <name>ATP</name>
        <dbReference type="ChEBI" id="CHEBI:30616"/>
    </ligand>
</feature>
<keyword evidence="18" id="KW-1185">Reference proteome</keyword>
<dbReference type="Pfam" id="PF02769">
    <property type="entry name" value="AIRS_C"/>
    <property type="match status" value="2"/>
</dbReference>
<dbReference type="PANTHER" id="PTHR10099:SF1">
    <property type="entry name" value="PHOSPHORIBOSYLFORMYLGLYCINAMIDINE SYNTHASE"/>
    <property type="match status" value="1"/>
</dbReference>
<dbReference type="NCBIfam" id="TIGR01735">
    <property type="entry name" value="FGAM_synt"/>
    <property type="match status" value="1"/>
</dbReference>
<keyword evidence="9 12" id="KW-0460">Magnesium</keyword>
<dbReference type="SMART" id="SM01211">
    <property type="entry name" value="GATase_5"/>
    <property type="match status" value="1"/>
</dbReference>
<comment type="similarity">
    <text evidence="2 12">In the N-terminal section; belongs to the FGAMS family.</text>
</comment>
<dbReference type="PROSITE" id="PS51273">
    <property type="entry name" value="GATASE_TYPE_1"/>
    <property type="match status" value="1"/>
</dbReference>
<evidence type="ECO:0000256" key="6">
    <source>
        <dbReference type="ARBA" id="ARBA00022741"/>
    </source>
</evidence>
<feature type="domain" description="PurM-like C-terminal" evidence="13">
    <location>
        <begin position="444"/>
        <end position="601"/>
    </location>
</feature>
<dbReference type="InterPro" id="IPR040707">
    <property type="entry name" value="FGAR-AT_N"/>
</dbReference>
<dbReference type="Proteomes" id="UP000216020">
    <property type="component" value="Unassembled WGS sequence"/>
</dbReference>
<dbReference type="CDD" id="cd01740">
    <property type="entry name" value="GATase1_FGAR_AT"/>
    <property type="match status" value="1"/>
</dbReference>
<feature type="active site" description="Nucleophile" evidence="12">
    <location>
        <position position="1183"/>
    </location>
</feature>
<dbReference type="HAMAP" id="MF_00419">
    <property type="entry name" value="PurL_1"/>
    <property type="match status" value="1"/>
</dbReference>
<dbReference type="Pfam" id="PF22689">
    <property type="entry name" value="FGAR-AT_PurM_N-like"/>
    <property type="match status" value="1"/>
</dbReference>
<feature type="binding site" evidence="12">
    <location>
        <position position="742"/>
    </location>
    <ligand>
        <name>Mg(2+)</name>
        <dbReference type="ChEBI" id="CHEBI:18420"/>
    </ligand>
</feature>
<dbReference type="InterPro" id="IPR036604">
    <property type="entry name" value="PurS-like_sf"/>
</dbReference>
<feature type="binding site" evidence="12">
    <location>
        <position position="911"/>
    </location>
    <ligand>
        <name>ATP</name>
        <dbReference type="ChEBI" id="CHEBI:30616"/>
    </ligand>
</feature>
<dbReference type="GO" id="GO:0005524">
    <property type="term" value="F:ATP binding"/>
    <property type="evidence" value="ECO:0007669"/>
    <property type="project" value="UniProtKB-UniRule"/>
</dbReference>
<dbReference type="FunFam" id="3.40.50.880:FF:000008">
    <property type="entry name" value="Phosphoribosylformylglycinamidine synthase"/>
    <property type="match status" value="1"/>
</dbReference>
<feature type="binding site" evidence="12">
    <location>
        <position position="703"/>
    </location>
    <ligand>
        <name>Mg(2+)</name>
        <dbReference type="ChEBI" id="CHEBI:18420"/>
    </ligand>
</feature>
<evidence type="ECO:0000256" key="7">
    <source>
        <dbReference type="ARBA" id="ARBA00022755"/>
    </source>
</evidence>
<keyword evidence="6 12" id="KW-0547">Nucleotide-binding</keyword>
<dbReference type="Gene3D" id="1.10.8.750">
    <property type="entry name" value="Phosphoribosylformylglycinamidine synthase, linker domain"/>
    <property type="match status" value="1"/>
</dbReference>
<evidence type="ECO:0000256" key="12">
    <source>
        <dbReference type="HAMAP-Rule" id="MF_00419"/>
    </source>
</evidence>
<evidence type="ECO:0000259" key="16">
    <source>
        <dbReference type="Pfam" id="PF22689"/>
    </source>
</evidence>
<dbReference type="GO" id="GO:0005737">
    <property type="term" value="C:cytoplasm"/>
    <property type="evidence" value="ECO:0007669"/>
    <property type="project" value="UniProtKB-SubCell"/>
</dbReference>
<feature type="domain" description="Phosphoribosylformylglycinamidine synthase linker" evidence="14">
    <location>
        <begin position="181"/>
        <end position="230"/>
    </location>
</feature>
<feature type="binding site" evidence="12">
    <location>
        <begin position="322"/>
        <end position="333"/>
    </location>
    <ligand>
        <name>ATP</name>
        <dbReference type="ChEBI" id="CHEBI:30616"/>
    </ligand>
</feature>
<dbReference type="SUPFAM" id="SSF82697">
    <property type="entry name" value="PurS-like"/>
    <property type="match status" value="1"/>
</dbReference>
<evidence type="ECO:0000256" key="1">
    <source>
        <dbReference type="ARBA" id="ARBA00004920"/>
    </source>
</evidence>
<dbReference type="InterPro" id="IPR010073">
    <property type="entry name" value="PurL_large"/>
</dbReference>
<feature type="active site" evidence="12">
    <location>
        <position position="1306"/>
    </location>
</feature>
<dbReference type="NCBIfam" id="NF003672">
    <property type="entry name" value="PRK05297.1"/>
    <property type="match status" value="1"/>
</dbReference>
<feature type="binding site" evidence="12">
    <location>
        <position position="909"/>
    </location>
    <ligand>
        <name>Mg(2+)</name>
        <dbReference type="ChEBI" id="CHEBI:18420"/>
    </ligand>
</feature>
<dbReference type="Gene3D" id="3.40.50.880">
    <property type="match status" value="1"/>
</dbReference>
<comment type="subcellular location">
    <subcellularLocation>
        <location evidence="12">Cytoplasm</location>
    </subcellularLocation>
</comment>
<protein>
    <recommendedName>
        <fullName evidence="12">Phosphoribosylformylglycinamidine synthase</fullName>
        <shortName evidence="12">FGAM synthase</shortName>
        <shortName evidence="12">FGAMS</shortName>
        <ecNumber evidence="12">6.3.5.3</ecNumber>
    </recommendedName>
    <alternativeName>
        <fullName evidence="12">Formylglycinamide ribonucleotide amidotransferase</fullName>
        <shortName evidence="12">FGAR amidotransferase</shortName>
        <shortName evidence="12">FGAR-AT</shortName>
    </alternativeName>
</protein>
<dbReference type="UniPathway" id="UPA00074">
    <property type="reaction ID" value="UER00128"/>
</dbReference>
<dbReference type="GO" id="GO:0006189">
    <property type="term" value="P:'de novo' IMP biosynthetic process"/>
    <property type="evidence" value="ECO:0007669"/>
    <property type="project" value="UniProtKB-UniRule"/>
</dbReference>
<organism evidence="17 18">
    <name type="scientific">Bordetella genomosp. 10</name>
    <dbReference type="NCBI Taxonomy" id="1416804"/>
    <lineage>
        <taxon>Bacteria</taxon>
        <taxon>Pseudomonadati</taxon>
        <taxon>Pseudomonadota</taxon>
        <taxon>Betaproteobacteria</taxon>
        <taxon>Burkholderiales</taxon>
        <taxon>Alcaligenaceae</taxon>
        <taxon>Bordetella</taxon>
    </lineage>
</organism>
<reference evidence="18" key="1">
    <citation type="submission" date="2017-05" db="EMBL/GenBank/DDBJ databases">
        <title>Complete and WGS of Bordetella genogroups.</title>
        <authorList>
            <person name="Spilker T."/>
            <person name="Lipuma J."/>
        </authorList>
    </citation>
    <scope>NUCLEOTIDE SEQUENCE [LARGE SCALE GENOMIC DNA]</scope>
    <source>
        <strain evidence="18">AU16122</strain>
    </source>
</reference>
<dbReference type="Pfam" id="PF18076">
    <property type="entry name" value="FGAR-AT_N"/>
    <property type="match status" value="1"/>
</dbReference>
<dbReference type="Gene3D" id="3.90.650.10">
    <property type="entry name" value="PurM-like C-terminal domain"/>
    <property type="match status" value="2"/>
</dbReference>
<dbReference type="FunFam" id="3.90.650.10:FF:000024">
    <property type="entry name" value="Phosphoribosylformylglycinamidine synthase"/>
    <property type="match status" value="1"/>
</dbReference>
<keyword evidence="3 12" id="KW-0963">Cytoplasm</keyword>
<dbReference type="InterPro" id="IPR036676">
    <property type="entry name" value="PurM-like_C_sf"/>
</dbReference>
<evidence type="ECO:0000256" key="10">
    <source>
        <dbReference type="ARBA" id="ARBA00022962"/>
    </source>
</evidence>
<comment type="subunit">
    <text evidence="12">Monomer.</text>
</comment>
<comment type="caution">
    <text evidence="17">The sequence shown here is derived from an EMBL/GenBank/DDBJ whole genome shotgun (WGS) entry which is preliminary data.</text>
</comment>
<comment type="function">
    <text evidence="12">Phosphoribosylformylglycinamidine synthase involved in the purines biosynthetic pathway. Catalyzes the ATP-dependent conversion of formylglycinamide ribonucleotide (FGAR) and glutamine to yield formylglycinamidine ribonucleotide (FGAM) and glutamate.</text>
</comment>
<feature type="domain" description="FGAR-AT PurM N-terminal-like" evidence="16">
    <location>
        <begin position="672"/>
        <end position="830"/>
    </location>
</feature>
<keyword evidence="4 12" id="KW-0436">Ligase</keyword>
<comment type="catalytic activity">
    <reaction evidence="11 12">
        <text>N(2)-formyl-N(1)-(5-phospho-beta-D-ribosyl)glycinamide + L-glutamine + ATP + H2O = 2-formamido-N(1)-(5-O-phospho-beta-D-ribosyl)acetamidine + L-glutamate + ADP + phosphate + H(+)</text>
        <dbReference type="Rhea" id="RHEA:17129"/>
        <dbReference type="ChEBI" id="CHEBI:15377"/>
        <dbReference type="ChEBI" id="CHEBI:15378"/>
        <dbReference type="ChEBI" id="CHEBI:29985"/>
        <dbReference type="ChEBI" id="CHEBI:30616"/>
        <dbReference type="ChEBI" id="CHEBI:43474"/>
        <dbReference type="ChEBI" id="CHEBI:58359"/>
        <dbReference type="ChEBI" id="CHEBI:147286"/>
        <dbReference type="ChEBI" id="CHEBI:147287"/>
        <dbReference type="ChEBI" id="CHEBI:456216"/>
        <dbReference type="EC" id="6.3.5.3"/>
    </reaction>
</comment>
<dbReference type="OrthoDB" id="9804441at2"/>
<comment type="pathway">
    <text evidence="1 12">Purine metabolism; IMP biosynthesis via de novo pathway; 5-amino-1-(5-phospho-D-ribosyl)imidazole from N(2)-formyl-N(1)-(5-phospho-D-ribosyl)glycinamide: step 1/2.</text>
</comment>
<dbReference type="InterPro" id="IPR029062">
    <property type="entry name" value="Class_I_gatase-like"/>
</dbReference>
<keyword evidence="7 12" id="KW-0658">Purine biosynthesis</keyword>
<gene>
    <name evidence="12" type="primary">purL</name>
    <name evidence="17" type="ORF">CAL29_11525</name>
</gene>
<dbReference type="FunFam" id="3.30.1330.10:FF:000005">
    <property type="entry name" value="Phosphoribosylformylglycinamidine synthase"/>
    <property type="match status" value="1"/>
</dbReference>
<dbReference type="EMBL" id="NEVM01000002">
    <property type="protein sequence ID" value="OZI34171.1"/>
    <property type="molecule type" value="Genomic_DNA"/>
</dbReference>
<feature type="domain" description="Phosphoribosylformylglycinamidine synthase N-terminal" evidence="15">
    <location>
        <begin position="39"/>
        <end position="160"/>
    </location>
</feature>
<dbReference type="CDD" id="cd02204">
    <property type="entry name" value="PurL_repeat2"/>
    <property type="match status" value="1"/>
</dbReference>
<keyword evidence="5 12" id="KW-0479">Metal-binding</keyword>
<dbReference type="Pfam" id="PF18072">
    <property type="entry name" value="FGAR-AT_linker"/>
    <property type="match status" value="1"/>
</dbReference>
<sequence>MSIVQYLPGSSVLSSFRRERLLAQLKQAGLPVADISARYEHFVNCDAALSADEQARLAQLLEYGDPYEAADNPKALVLRVIPRLGTISPWASKATDIAHNCGLGAVRRIERGVRYTLAPERGLLGSKSFDADMLERAAALLHDRMTETVVDAAFDGQALFAPLEGRPMRQVPVLAQGAAALVEANATLGLALSEDEIEYLAQAFGKLGRDPTDVELMMFAQANSEHCRHKIFNAQWTIDGQAQPNTLFGMIRATHAAQPDGTVVAYSDNAAIMEGGVAQRFHAGVAGQGDDALVYKRRETTVHTLMKVETHNHPTAIAPFPGASTGAGGEIRDEGATGRGSKPKAGLTGFTVSHLRFEDAVQPWEADHHGLPDRIATPLSIMIDGPIGGAAFNNEFGRPNLLGYFRSYEQTAGGTRWGYHKPIMIAGGLGSIDAGLTHKNVIPPGALLIQLGGPGLRIGMGGGAASSMGVGSNSADLDFDSVQRGNPEIERRAQEVIDRCWQQGEANPIIAIHDVGAGGLSNAFPELVNDAGRGAIFDLARVPLEESGMSPAEIWSNESQERYVLAILPEDLARFDEIARRERCPYAVVGVATEARELRVVQGEGLPGLDPAGEAAGPVRPVDVPIDVILGKPPRMSRDVQRLPAIAEPVDLAGIDLTEAAYRVLRHPTVANKTFLITIGDRTVGGLTARDQMVGPWQVPVADVAVTLADYEGFRGEAMAMGERTPVAVLDAPASGRMAVAEALTNLAAADVALVENIKLSANWMAACGVPGQDAALYDTVSAVSELCQAVGLSIPVGKDSLSMKTAWTENGEPRQVVAPVSLVVTAFAPVKDARATLTPQLRADAGDSVLILVDLGRGLHRMGGSILAQVYNQVGDGVPDIDVPQDLRAFFITIRTLAEAGTLLAYHDRSDGGLFATVCEMAFAGRTGVSINLDMLTIDENSADWGDYKIRPEQVKVQRDELTLKALFSEEAGAVIQVPAAQRDAVMQVLRGAGLSRFSHVIGGLNGADEIEFYRDGRKIWGQPRVDLARAWSETSQRIMALRDNPDCAQAEFDTWLDAANPGLTPRVAFDPQEDVAAPYIASGKRPRVAILREQGCNSHVEMAWAFDTAGFDAVDVHMTDLLAGRVDLATVNGMVAVGGFSYGDVLGAGEGWARTIRFNSRLSDQFAAFFGRQDTFGLGVCNGAQMFGALAPIIPGAQAWPRFTRNQSQKFEARLSMLEIADSPSIFFAGMAGSHIPVAVSHGEGYANFSQQGDAGKVAGAAYYVDNYGSRTETYPYNPNGSPAGLAAVTTADGRFMAIMPHPERVTRNVMMSWAPERWGDKDAGGAFSPWMRAFRNARAWLK</sequence>